<reference evidence="2 3" key="1">
    <citation type="journal article" date="2016" name="Nat. Commun.">
        <title>Thousands of microbial genomes shed light on interconnected biogeochemical processes in an aquifer system.</title>
        <authorList>
            <person name="Anantharaman K."/>
            <person name="Brown C.T."/>
            <person name="Hug L.A."/>
            <person name="Sharon I."/>
            <person name="Castelle C.J."/>
            <person name="Probst A.J."/>
            <person name="Thomas B.C."/>
            <person name="Singh A."/>
            <person name="Wilkins M.J."/>
            <person name="Karaoz U."/>
            <person name="Brodie E.L."/>
            <person name="Williams K.H."/>
            <person name="Hubbard S.S."/>
            <person name="Banfield J.F."/>
        </authorList>
    </citation>
    <scope>NUCLEOTIDE SEQUENCE [LARGE SCALE GENOMIC DNA]</scope>
</reference>
<gene>
    <name evidence="2" type="ORF">A3E04_03210</name>
</gene>
<keyword evidence="1" id="KW-0812">Transmembrane</keyword>
<proteinExistence type="predicted"/>
<feature type="transmembrane region" description="Helical" evidence="1">
    <location>
        <begin position="40"/>
        <end position="60"/>
    </location>
</feature>
<dbReference type="EMBL" id="MFMY01000047">
    <property type="protein sequence ID" value="OGG98673.1"/>
    <property type="molecule type" value="Genomic_DNA"/>
</dbReference>
<keyword evidence="1" id="KW-1133">Transmembrane helix</keyword>
<name>A0A1F6GKP5_9BACT</name>
<evidence type="ECO:0000313" key="2">
    <source>
        <dbReference type="EMBL" id="OGG98673.1"/>
    </source>
</evidence>
<sequence>MKPIEVRKRETRVKVNIAVGFFGAGVTLGVISFFSTFPLGWGFACAVLSAILFMVSLSEADDRVADLKLRLTRQKNVALRASDHDIIHTAE</sequence>
<accession>A0A1F6GKP5</accession>
<dbReference type="Proteomes" id="UP000176968">
    <property type="component" value="Unassembled WGS sequence"/>
</dbReference>
<organism evidence="2 3">
    <name type="scientific">Candidatus Kuenenbacteria bacterium RIFCSPHIGHO2_12_FULL_42_14</name>
    <dbReference type="NCBI Taxonomy" id="1798563"/>
    <lineage>
        <taxon>Bacteria</taxon>
        <taxon>Candidatus Kueneniibacteriota</taxon>
    </lineage>
</organism>
<protein>
    <submittedName>
        <fullName evidence="2">Uncharacterized protein</fullName>
    </submittedName>
</protein>
<evidence type="ECO:0000313" key="3">
    <source>
        <dbReference type="Proteomes" id="UP000176968"/>
    </source>
</evidence>
<evidence type="ECO:0000256" key="1">
    <source>
        <dbReference type="SAM" id="Phobius"/>
    </source>
</evidence>
<keyword evidence="1" id="KW-0472">Membrane</keyword>
<feature type="transmembrane region" description="Helical" evidence="1">
    <location>
        <begin position="15"/>
        <end position="34"/>
    </location>
</feature>
<comment type="caution">
    <text evidence="2">The sequence shown here is derived from an EMBL/GenBank/DDBJ whole genome shotgun (WGS) entry which is preliminary data.</text>
</comment>
<dbReference type="AlphaFoldDB" id="A0A1F6GKP5"/>